<evidence type="ECO:0000259" key="1">
    <source>
        <dbReference type="Pfam" id="PF01048"/>
    </source>
</evidence>
<protein>
    <submittedName>
        <fullName evidence="2">Nucleosidase</fullName>
    </submittedName>
</protein>
<gene>
    <name evidence="2" type="ORF">D0Z08_19095</name>
</gene>
<dbReference type="NCBIfam" id="NF004168">
    <property type="entry name" value="PRK05634.1"/>
    <property type="match status" value="1"/>
</dbReference>
<dbReference type="EMBL" id="QXGH01000023">
    <property type="protein sequence ID" value="RHW25630.1"/>
    <property type="molecule type" value="Genomic_DNA"/>
</dbReference>
<dbReference type="InterPro" id="IPR000845">
    <property type="entry name" value="Nucleoside_phosphorylase_d"/>
</dbReference>
<dbReference type="AlphaFoldDB" id="A0A417XZ23"/>
<keyword evidence="3" id="KW-1185">Reference proteome</keyword>
<dbReference type="InterPro" id="IPR035994">
    <property type="entry name" value="Nucleoside_phosphorylase_sf"/>
</dbReference>
<evidence type="ECO:0000313" key="2">
    <source>
        <dbReference type="EMBL" id="RHW25630.1"/>
    </source>
</evidence>
<dbReference type="Pfam" id="PF01048">
    <property type="entry name" value="PNP_UDP_1"/>
    <property type="match status" value="1"/>
</dbReference>
<name>A0A417XZ23_9ACTN</name>
<proteinExistence type="predicted"/>
<organism evidence="2 3">
    <name type="scientific">Nocardioides immobilis</name>
    <dbReference type="NCBI Taxonomy" id="2049295"/>
    <lineage>
        <taxon>Bacteria</taxon>
        <taxon>Bacillati</taxon>
        <taxon>Actinomycetota</taxon>
        <taxon>Actinomycetes</taxon>
        <taxon>Propionibacteriales</taxon>
        <taxon>Nocardioidaceae</taxon>
        <taxon>Nocardioides</taxon>
    </lineage>
</organism>
<dbReference type="GO" id="GO:0003824">
    <property type="term" value="F:catalytic activity"/>
    <property type="evidence" value="ECO:0007669"/>
    <property type="project" value="InterPro"/>
</dbReference>
<dbReference type="Proteomes" id="UP000283644">
    <property type="component" value="Unassembled WGS sequence"/>
</dbReference>
<reference evidence="2 3" key="1">
    <citation type="submission" date="2018-09" db="EMBL/GenBank/DDBJ databases">
        <title>Genome sequencing of Nocardioides immobilis CCTCC AB 2017083 for comparison to Nocardioides silvaticus.</title>
        <authorList>
            <person name="Li C."/>
            <person name="Wang G."/>
        </authorList>
    </citation>
    <scope>NUCLEOTIDE SEQUENCE [LARGE SCALE GENOMIC DNA]</scope>
    <source>
        <strain evidence="2 3">CCTCC AB 2017083</strain>
    </source>
</reference>
<sequence length="177" mass="18444">MVAATQAEAAYVPAALPVLITGIGKTAAATAVARALASYGDLGGLELVNIGTAGALHDHHEGLHEPGVVLNHDINADAIRALGYDPQERLRCGSGETVLATGDVFVTDPVVRTRLAAQADLVDMEGYAVVYAAQQFGVPVRLVKHVSDRADETALDWPAMVDHSAQALGAWLAESLK</sequence>
<dbReference type="Gene3D" id="3.40.50.1580">
    <property type="entry name" value="Nucleoside phosphorylase domain"/>
    <property type="match status" value="1"/>
</dbReference>
<dbReference type="OrthoDB" id="3852236at2"/>
<evidence type="ECO:0000313" key="3">
    <source>
        <dbReference type="Proteomes" id="UP000283644"/>
    </source>
</evidence>
<feature type="domain" description="Nucleoside phosphorylase" evidence="1">
    <location>
        <begin position="98"/>
        <end position="172"/>
    </location>
</feature>
<dbReference type="SUPFAM" id="SSF53167">
    <property type="entry name" value="Purine and uridine phosphorylases"/>
    <property type="match status" value="1"/>
</dbReference>
<accession>A0A417XZ23</accession>
<dbReference type="GO" id="GO:0009116">
    <property type="term" value="P:nucleoside metabolic process"/>
    <property type="evidence" value="ECO:0007669"/>
    <property type="project" value="InterPro"/>
</dbReference>
<comment type="caution">
    <text evidence="2">The sequence shown here is derived from an EMBL/GenBank/DDBJ whole genome shotgun (WGS) entry which is preliminary data.</text>
</comment>